<dbReference type="HOGENOM" id="CLU_003703_5_1_1"/>
<dbReference type="STRING" id="1036808.A0A0C3DBW3"/>
<feature type="non-terminal residue" evidence="1">
    <location>
        <position position="1"/>
    </location>
</feature>
<evidence type="ECO:0000313" key="2">
    <source>
        <dbReference type="Proteomes" id="UP000053989"/>
    </source>
</evidence>
<name>A0A0C3DBW3_9AGAM</name>
<proteinExistence type="predicted"/>
<organism evidence="1 2">
    <name type="scientific">Scleroderma citrinum Foug A</name>
    <dbReference type="NCBI Taxonomy" id="1036808"/>
    <lineage>
        <taxon>Eukaryota</taxon>
        <taxon>Fungi</taxon>
        <taxon>Dikarya</taxon>
        <taxon>Basidiomycota</taxon>
        <taxon>Agaricomycotina</taxon>
        <taxon>Agaricomycetes</taxon>
        <taxon>Agaricomycetidae</taxon>
        <taxon>Boletales</taxon>
        <taxon>Sclerodermatineae</taxon>
        <taxon>Sclerodermataceae</taxon>
        <taxon>Scleroderma</taxon>
    </lineage>
</organism>
<protein>
    <submittedName>
        <fullName evidence="1">Uncharacterized protein</fullName>
    </submittedName>
</protein>
<reference evidence="1 2" key="1">
    <citation type="submission" date="2014-04" db="EMBL/GenBank/DDBJ databases">
        <authorList>
            <consortium name="DOE Joint Genome Institute"/>
            <person name="Kuo A."/>
            <person name="Kohler A."/>
            <person name="Nagy L.G."/>
            <person name="Floudas D."/>
            <person name="Copeland A."/>
            <person name="Barry K.W."/>
            <person name="Cichocki N."/>
            <person name="Veneault-Fourrey C."/>
            <person name="LaButti K."/>
            <person name="Lindquist E.A."/>
            <person name="Lipzen A."/>
            <person name="Lundell T."/>
            <person name="Morin E."/>
            <person name="Murat C."/>
            <person name="Sun H."/>
            <person name="Tunlid A."/>
            <person name="Henrissat B."/>
            <person name="Grigoriev I.V."/>
            <person name="Hibbett D.S."/>
            <person name="Martin F."/>
            <person name="Nordberg H.P."/>
            <person name="Cantor M.N."/>
            <person name="Hua S.X."/>
        </authorList>
    </citation>
    <scope>NUCLEOTIDE SEQUENCE [LARGE SCALE GENOMIC DNA]</scope>
    <source>
        <strain evidence="1 2">Foug A</strain>
    </source>
</reference>
<dbReference type="EMBL" id="KN822177">
    <property type="protein sequence ID" value="KIM53576.1"/>
    <property type="molecule type" value="Genomic_DNA"/>
</dbReference>
<sequence length="182" mass="20591">QANVNRSNLRATGIGATACTRHGCFVLHCVVDFYKGEQYLRQKNIDYSICQALSYNSTGITKALIIYDVACQWYVKFCRRVEACPALQIPDDMDIIPAVGKFHLSAHKLDCFAWFSLMFMQGAGDIDGEILETLWAPFNKVSPMARSMSLAHRQEVYDDHMRDSNWKKLVGISSVFSAFSFI</sequence>
<gene>
    <name evidence="1" type="ORF">SCLCIDRAFT_138835</name>
</gene>
<dbReference type="InterPro" id="IPR040521">
    <property type="entry name" value="KDZ"/>
</dbReference>
<dbReference type="InParanoid" id="A0A0C3DBW3"/>
<dbReference type="Proteomes" id="UP000053989">
    <property type="component" value="Unassembled WGS sequence"/>
</dbReference>
<accession>A0A0C3DBW3</accession>
<keyword evidence="2" id="KW-1185">Reference proteome</keyword>
<reference evidence="2" key="2">
    <citation type="submission" date="2015-01" db="EMBL/GenBank/DDBJ databases">
        <title>Evolutionary Origins and Diversification of the Mycorrhizal Mutualists.</title>
        <authorList>
            <consortium name="DOE Joint Genome Institute"/>
            <consortium name="Mycorrhizal Genomics Consortium"/>
            <person name="Kohler A."/>
            <person name="Kuo A."/>
            <person name="Nagy L.G."/>
            <person name="Floudas D."/>
            <person name="Copeland A."/>
            <person name="Barry K.W."/>
            <person name="Cichocki N."/>
            <person name="Veneault-Fourrey C."/>
            <person name="LaButti K."/>
            <person name="Lindquist E.A."/>
            <person name="Lipzen A."/>
            <person name="Lundell T."/>
            <person name="Morin E."/>
            <person name="Murat C."/>
            <person name="Riley R."/>
            <person name="Ohm R."/>
            <person name="Sun H."/>
            <person name="Tunlid A."/>
            <person name="Henrissat B."/>
            <person name="Grigoriev I.V."/>
            <person name="Hibbett D.S."/>
            <person name="Martin F."/>
        </authorList>
    </citation>
    <scope>NUCLEOTIDE SEQUENCE [LARGE SCALE GENOMIC DNA]</scope>
    <source>
        <strain evidence="2">Foug A</strain>
    </source>
</reference>
<dbReference type="AlphaFoldDB" id="A0A0C3DBW3"/>
<evidence type="ECO:0000313" key="1">
    <source>
        <dbReference type="EMBL" id="KIM53576.1"/>
    </source>
</evidence>
<dbReference type="Pfam" id="PF18758">
    <property type="entry name" value="KDZ"/>
    <property type="match status" value="1"/>
</dbReference>
<dbReference type="OrthoDB" id="3222357at2759"/>